<dbReference type="Proteomes" id="UP000257109">
    <property type="component" value="Unassembled WGS sequence"/>
</dbReference>
<reference evidence="1" key="1">
    <citation type="submission" date="2018-05" db="EMBL/GenBank/DDBJ databases">
        <title>Draft genome of Mucuna pruriens seed.</title>
        <authorList>
            <person name="Nnadi N.E."/>
            <person name="Vos R."/>
            <person name="Hasami M.H."/>
            <person name="Devisetty U.K."/>
            <person name="Aguiy J.C."/>
        </authorList>
    </citation>
    <scope>NUCLEOTIDE SEQUENCE [LARGE SCALE GENOMIC DNA]</scope>
    <source>
        <strain evidence="1">JCA_2017</strain>
    </source>
</reference>
<feature type="non-terminal residue" evidence="1">
    <location>
        <position position="1"/>
    </location>
</feature>
<sequence length="96" mass="11371">MIVLLWHMHGPIENKDSSLIFICELSNWDNRKKILEECLRRISGRKLQKFCSCHHFWNSVVYTLKVMAPLVRVLHLMDGEIKSAMSYTYGEMDKEK</sequence>
<gene>
    <name evidence="1" type="ORF">CR513_09161</name>
</gene>
<accession>A0A371HVI8</accession>
<name>A0A371HVI8_MUCPR</name>
<organism evidence="1 2">
    <name type="scientific">Mucuna pruriens</name>
    <name type="common">Velvet bean</name>
    <name type="synonym">Dolichos pruriens</name>
    <dbReference type="NCBI Taxonomy" id="157652"/>
    <lineage>
        <taxon>Eukaryota</taxon>
        <taxon>Viridiplantae</taxon>
        <taxon>Streptophyta</taxon>
        <taxon>Embryophyta</taxon>
        <taxon>Tracheophyta</taxon>
        <taxon>Spermatophyta</taxon>
        <taxon>Magnoliopsida</taxon>
        <taxon>eudicotyledons</taxon>
        <taxon>Gunneridae</taxon>
        <taxon>Pentapetalae</taxon>
        <taxon>rosids</taxon>
        <taxon>fabids</taxon>
        <taxon>Fabales</taxon>
        <taxon>Fabaceae</taxon>
        <taxon>Papilionoideae</taxon>
        <taxon>50 kb inversion clade</taxon>
        <taxon>NPAAA clade</taxon>
        <taxon>indigoferoid/millettioid clade</taxon>
        <taxon>Phaseoleae</taxon>
        <taxon>Mucuna</taxon>
    </lineage>
</organism>
<dbReference type="AlphaFoldDB" id="A0A371HVI8"/>
<evidence type="ECO:0000313" key="2">
    <source>
        <dbReference type="Proteomes" id="UP000257109"/>
    </source>
</evidence>
<keyword evidence="2" id="KW-1185">Reference proteome</keyword>
<dbReference type="EMBL" id="QJKJ01001610">
    <property type="protein sequence ID" value="RDY06806.1"/>
    <property type="molecule type" value="Genomic_DNA"/>
</dbReference>
<proteinExistence type="predicted"/>
<protein>
    <submittedName>
        <fullName evidence="1">Uncharacterized protein</fullName>
    </submittedName>
</protein>
<comment type="caution">
    <text evidence="1">The sequence shown here is derived from an EMBL/GenBank/DDBJ whole genome shotgun (WGS) entry which is preliminary data.</text>
</comment>
<evidence type="ECO:0000313" key="1">
    <source>
        <dbReference type="EMBL" id="RDY06806.1"/>
    </source>
</evidence>
<dbReference type="OrthoDB" id="2012664at2759"/>